<evidence type="ECO:0000256" key="1">
    <source>
        <dbReference type="ARBA" id="ARBA00007698"/>
    </source>
</evidence>
<name>A0A1G2CDQ3_9BACT</name>
<dbReference type="STRING" id="1798647.A2855_00715"/>
<reference evidence="7 8" key="1">
    <citation type="journal article" date="2016" name="Nat. Commun.">
        <title>Thousands of microbial genomes shed light on interconnected biogeochemical processes in an aquifer system.</title>
        <authorList>
            <person name="Anantharaman K."/>
            <person name="Brown C.T."/>
            <person name="Hug L.A."/>
            <person name="Sharon I."/>
            <person name="Castelle C.J."/>
            <person name="Probst A.J."/>
            <person name="Thomas B.C."/>
            <person name="Singh A."/>
            <person name="Wilkins M.J."/>
            <person name="Karaoz U."/>
            <person name="Brodie E.L."/>
            <person name="Williams K.H."/>
            <person name="Hubbard S.S."/>
            <person name="Banfield J.F."/>
        </authorList>
    </citation>
    <scope>NUCLEOTIDE SEQUENCE [LARGE SCALE GENOMIC DNA]</scope>
</reference>
<dbReference type="PRINTS" id="PR00062">
    <property type="entry name" value="RIBOSOMALL20"/>
</dbReference>
<dbReference type="CDD" id="cd07026">
    <property type="entry name" value="Ribosomal_L20"/>
    <property type="match status" value="1"/>
</dbReference>
<keyword evidence="3 5" id="KW-0687">Ribonucleoprotein</keyword>
<dbReference type="GO" id="GO:0000027">
    <property type="term" value="P:ribosomal large subunit assembly"/>
    <property type="evidence" value="ECO:0007669"/>
    <property type="project" value="UniProtKB-UniRule"/>
</dbReference>
<keyword evidence="5 6" id="KW-0694">RNA-binding</keyword>
<comment type="function">
    <text evidence="5 6">Binds directly to 23S ribosomal RNA and is necessary for the in vitro assembly process of the 50S ribosomal subunit. It is not involved in the protein synthesizing functions of that subunit.</text>
</comment>
<evidence type="ECO:0000256" key="4">
    <source>
        <dbReference type="ARBA" id="ARBA00035172"/>
    </source>
</evidence>
<dbReference type="EMBL" id="MHKX01000002">
    <property type="protein sequence ID" value="OGY98790.1"/>
    <property type="molecule type" value="Genomic_DNA"/>
</dbReference>
<dbReference type="InterPro" id="IPR005813">
    <property type="entry name" value="Ribosomal_bL20"/>
</dbReference>
<proteinExistence type="inferred from homology"/>
<dbReference type="FunFam" id="1.10.1900.20:FF:000001">
    <property type="entry name" value="50S ribosomal protein L20"/>
    <property type="match status" value="1"/>
</dbReference>
<dbReference type="GO" id="GO:1990904">
    <property type="term" value="C:ribonucleoprotein complex"/>
    <property type="evidence" value="ECO:0007669"/>
    <property type="project" value="UniProtKB-KW"/>
</dbReference>
<dbReference type="HAMAP" id="MF_00382">
    <property type="entry name" value="Ribosomal_bL20"/>
    <property type="match status" value="1"/>
</dbReference>
<gene>
    <name evidence="5" type="primary">rplT</name>
    <name evidence="7" type="ORF">A2855_00715</name>
</gene>
<comment type="similarity">
    <text evidence="1 5 6">Belongs to the bacterial ribosomal protein bL20 family.</text>
</comment>
<accession>A0A1G2CDQ3</accession>
<evidence type="ECO:0000313" key="8">
    <source>
        <dbReference type="Proteomes" id="UP000179059"/>
    </source>
</evidence>
<dbReference type="GO" id="GO:0005840">
    <property type="term" value="C:ribosome"/>
    <property type="evidence" value="ECO:0007669"/>
    <property type="project" value="UniProtKB-KW"/>
</dbReference>
<organism evidence="7 8">
    <name type="scientific">Candidatus Liptonbacteria bacterium RIFCSPHIGHO2_01_FULL_57_28</name>
    <dbReference type="NCBI Taxonomy" id="1798647"/>
    <lineage>
        <taxon>Bacteria</taxon>
        <taxon>Candidatus Liptoniibacteriota</taxon>
    </lineage>
</organism>
<sequence length="115" mass="13342">MPRVKRGTIAHKKRERLLKKVKGYRWGRKSKERAAKEALLHAQSRMFRGRKEKKRNFRSLWTVRLNAAARENGTTYSKLIAGMKKNKIELDRKVLADMAQSAPDVLKKVIEKALA</sequence>
<evidence type="ECO:0000256" key="3">
    <source>
        <dbReference type="ARBA" id="ARBA00023274"/>
    </source>
</evidence>
<dbReference type="GO" id="GO:0006412">
    <property type="term" value="P:translation"/>
    <property type="evidence" value="ECO:0007669"/>
    <property type="project" value="InterPro"/>
</dbReference>
<evidence type="ECO:0000256" key="6">
    <source>
        <dbReference type="RuleBase" id="RU000560"/>
    </source>
</evidence>
<dbReference type="PANTHER" id="PTHR10986">
    <property type="entry name" value="39S RIBOSOMAL PROTEIN L20"/>
    <property type="match status" value="1"/>
</dbReference>
<evidence type="ECO:0000313" key="7">
    <source>
        <dbReference type="EMBL" id="OGY98790.1"/>
    </source>
</evidence>
<dbReference type="GO" id="GO:0003735">
    <property type="term" value="F:structural constituent of ribosome"/>
    <property type="evidence" value="ECO:0007669"/>
    <property type="project" value="InterPro"/>
</dbReference>
<dbReference type="InterPro" id="IPR035566">
    <property type="entry name" value="Ribosomal_protein_bL20_C"/>
</dbReference>
<dbReference type="Gene3D" id="6.10.160.10">
    <property type="match status" value="1"/>
</dbReference>
<dbReference type="Proteomes" id="UP000179059">
    <property type="component" value="Unassembled WGS sequence"/>
</dbReference>
<evidence type="ECO:0000256" key="5">
    <source>
        <dbReference type="HAMAP-Rule" id="MF_00382"/>
    </source>
</evidence>
<dbReference type="Pfam" id="PF00453">
    <property type="entry name" value="Ribosomal_L20"/>
    <property type="match status" value="1"/>
</dbReference>
<protein>
    <recommendedName>
        <fullName evidence="4 5">Large ribosomal subunit protein bL20</fullName>
    </recommendedName>
</protein>
<dbReference type="Gene3D" id="1.10.1900.20">
    <property type="entry name" value="Ribosomal protein L20"/>
    <property type="match status" value="1"/>
</dbReference>
<keyword evidence="2 5" id="KW-0689">Ribosomal protein</keyword>
<keyword evidence="5 6" id="KW-0699">rRNA-binding</keyword>
<evidence type="ECO:0000256" key="2">
    <source>
        <dbReference type="ARBA" id="ARBA00022980"/>
    </source>
</evidence>
<dbReference type="GO" id="GO:0019843">
    <property type="term" value="F:rRNA binding"/>
    <property type="evidence" value="ECO:0007669"/>
    <property type="project" value="UniProtKB-UniRule"/>
</dbReference>
<dbReference type="SUPFAM" id="SSF74731">
    <property type="entry name" value="Ribosomal protein L20"/>
    <property type="match status" value="1"/>
</dbReference>
<comment type="caution">
    <text evidence="7">The sequence shown here is derived from an EMBL/GenBank/DDBJ whole genome shotgun (WGS) entry which is preliminary data.</text>
</comment>
<dbReference type="NCBIfam" id="TIGR01032">
    <property type="entry name" value="rplT_bact"/>
    <property type="match status" value="1"/>
</dbReference>
<dbReference type="AlphaFoldDB" id="A0A1G2CDQ3"/>